<sequence length="95" mass="11116">MEIKIEEWNGYKIRFVEIDGEWWAVAKDVAKALAYRDSNDMTKRMESDEVASFNWKKKQTEQYAGCFQDYKYKAEVPIISEFGIYEAILNNGGSK</sequence>
<evidence type="ECO:0000313" key="2">
    <source>
        <dbReference type="EMBL" id="MFD1425471.1"/>
    </source>
</evidence>
<dbReference type="Proteomes" id="UP001597282">
    <property type="component" value="Unassembled WGS sequence"/>
</dbReference>
<dbReference type="EMBL" id="JBHTNU010000001">
    <property type="protein sequence ID" value="MFD1425471.1"/>
    <property type="molecule type" value="Genomic_DNA"/>
</dbReference>
<accession>A0ABW4C682</accession>
<dbReference type="SMART" id="SM01040">
    <property type="entry name" value="Bro-N"/>
    <property type="match status" value="1"/>
</dbReference>
<evidence type="ECO:0000313" key="3">
    <source>
        <dbReference type="Proteomes" id="UP001597282"/>
    </source>
</evidence>
<dbReference type="Pfam" id="PF02498">
    <property type="entry name" value="Bro-N"/>
    <property type="match status" value="1"/>
</dbReference>
<dbReference type="PROSITE" id="PS51750">
    <property type="entry name" value="BRO_N"/>
    <property type="match status" value="1"/>
</dbReference>
<proteinExistence type="predicted"/>
<feature type="domain" description="Bro-N" evidence="1">
    <location>
        <begin position="2"/>
        <end position="95"/>
    </location>
</feature>
<protein>
    <submittedName>
        <fullName evidence="2">Bro-N domain-containing protein</fullName>
    </submittedName>
</protein>
<dbReference type="InterPro" id="IPR003497">
    <property type="entry name" value="BRO_N_domain"/>
</dbReference>
<gene>
    <name evidence="2" type="ORF">ACFQ4Y_00800</name>
</gene>
<name>A0ABW4C682_9BACL</name>
<reference evidence="3" key="1">
    <citation type="journal article" date="2019" name="Int. J. Syst. Evol. Microbiol.">
        <title>The Global Catalogue of Microorganisms (GCM) 10K type strain sequencing project: providing services to taxonomists for standard genome sequencing and annotation.</title>
        <authorList>
            <consortium name="The Broad Institute Genomics Platform"/>
            <consortium name="The Broad Institute Genome Sequencing Center for Infectious Disease"/>
            <person name="Wu L."/>
            <person name="Ma J."/>
        </authorList>
    </citation>
    <scope>NUCLEOTIDE SEQUENCE [LARGE SCALE GENOMIC DNA]</scope>
    <source>
        <strain evidence="3">S1</strain>
    </source>
</reference>
<keyword evidence="3" id="KW-1185">Reference proteome</keyword>
<evidence type="ECO:0000259" key="1">
    <source>
        <dbReference type="PROSITE" id="PS51750"/>
    </source>
</evidence>
<organism evidence="2 3">
    <name type="scientific">Kroppenstedtia sanguinis</name>
    <dbReference type="NCBI Taxonomy" id="1380684"/>
    <lineage>
        <taxon>Bacteria</taxon>
        <taxon>Bacillati</taxon>
        <taxon>Bacillota</taxon>
        <taxon>Bacilli</taxon>
        <taxon>Bacillales</taxon>
        <taxon>Thermoactinomycetaceae</taxon>
        <taxon>Kroppenstedtia</taxon>
    </lineage>
</organism>
<dbReference type="RefSeq" id="WP_380162236.1">
    <property type="nucleotide sequence ID" value="NZ_JBHTNU010000001.1"/>
</dbReference>
<comment type="caution">
    <text evidence="2">The sequence shown here is derived from an EMBL/GenBank/DDBJ whole genome shotgun (WGS) entry which is preliminary data.</text>
</comment>